<dbReference type="CDD" id="cd00156">
    <property type="entry name" value="REC"/>
    <property type="match status" value="1"/>
</dbReference>
<dbReference type="PANTHER" id="PTHR43547:SF2">
    <property type="entry name" value="HYBRID SIGNAL TRANSDUCTION HISTIDINE KINASE C"/>
    <property type="match status" value="1"/>
</dbReference>
<dbReference type="Proteomes" id="UP000190166">
    <property type="component" value="Unassembled WGS sequence"/>
</dbReference>
<dbReference type="SMART" id="SM00448">
    <property type="entry name" value="REC"/>
    <property type="match status" value="1"/>
</dbReference>
<dbReference type="Pfam" id="PF00072">
    <property type="entry name" value="Response_reg"/>
    <property type="match status" value="1"/>
</dbReference>
<dbReference type="PANTHER" id="PTHR43547">
    <property type="entry name" value="TWO-COMPONENT HISTIDINE KINASE"/>
    <property type="match status" value="1"/>
</dbReference>
<dbReference type="InterPro" id="IPR036890">
    <property type="entry name" value="HATPase_C_sf"/>
</dbReference>
<dbReference type="PROSITE" id="PS50110">
    <property type="entry name" value="RESPONSE_REGULATORY"/>
    <property type="match status" value="1"/>
</dbReference>
<dbReference type="SMART" id="SM00387">
    <property type="entry name" value="HATPase_c"/>
    <property type="match status" value="1"/>
</dbReference>
<keyword evidence="5" id="KW-0812">Transmembrane</keyword>
<dbReference type="Gene3D" id="3.30.565.10">
    <property type="entry name" value="Histidine kinase-like ATPase, C-terminal domain"/>
    <property type="match status" value="1"/>
</dbReference>
<dbReference type="RefSeq" id="WP_079467944.1">
    <property type="nucleotide sequence ID" value="NZ_FUZZ01000001.1"/>
</dbReference>
<dbReference type="InterPro" id="IPR003661">
    <property type="entry name" value="HisK_dim/P_dom"/>
</dbReference>
<feature type="transmembrane region" description="Helical" evidence="5">
    <location>
        <begin position="119"/>
        <end position="138"/>
    </location>
</feature>
<dbReference type="EMBL" id="FUZZ01000001">
    <property type="protein sequence ID" value="SKC96184.1"/>
    <property type="molecule type" value="Genomic_DNA"/>
</dbReference>
<evidence type="ECO:0000313" key="8">
    <source>
        <dbReference type="EMBL" id="SKC96184.1"/>
    </source>
</evidence>
<dbReference type="SMART" id="SM00388">
    <property type="entry name" value="HisKA"/>
    <property type="match status" value="1"/>
</dbReference>
<keyword evidence="9" id="KW-1185">Reference proteome</keyword>
<dbReference type="InterPro" id="IPR011006">
    <property type="entry name" value="CheY-like_superfamily"/>
</dbReference>
<dbReference type="Gene3D" id="3.40.50.2300">
    <property type="match status" value="1"/>
</dbReference>
<evidence type="ECO:0000256" key="5">
    <source>
        <dbReference type="SAM" id="Phobius"/>
    </source>
</evidence>
<dbReference type="STRING" id="393003.SAMN05660461_0623"/>
<feature type="transmembrane region" description="Helical" evidence="5">
    <location>
        <begin position="64"/>
        <end position="83"/>
    </location>
</feature>
<dbReference type="InterPro" id="IPR001789">
    <property type="entry name" value="Sig_transdc_resp-reg_receiver"/>
</dbReference>
<evidence type="ECO:0000256" key="3">
    <source>
        <dbReference type="ARBA" id="ARBA00022553"/>
    </source>
</evidence>
<proteinExistence type="predicted"/>
<dbReference type="InterPro" id="IPR003594">
    <property type="entry name" value="HATPase_dom"/>
</dbReference>
<keyword evidence="8" id="KW-0808">Transferase</keyword>
<keyword evidence="3 4" id="KW-0597">Phosphoprotein</keyword>
<evidence type="ECO:0000259" key="7">
    <source>
        <dbReference type="PROSITE" id="PS50110"/>
    </source>
</evidence>
<dbReference type="InterPro" id="IPR036097">
    <property type="entry name" value="HisK_dim/P_sf"/>
</dbReference>
<dbReference type="SUPFAM" id="SSF52172">
    <property type="entry name" value="CheY-like"/>
    <property type="match status" value="1"/>
</dbReference>
<feature type="domain" description="Histidine kinase" evidence="6">
    <location>
        <begin position="226"/>
        <end position="444"/>
    </location>
</feature>
<feature type="transmembrane region" description="Helical" evidence="5">
    <location>
        <begin position="36"/>
        <end position="58"/>
    </location>
</feature>
<reference evidence="9" key="1">
    <citation type="submission" date="2017-02" db="EMBL/GenBank/DDBJ databases">
        <authorList>
            <person name="Varghese N."/>
            <person name="Submissions S."/>
        </authorList>
    </citation>
    <scope>NUCLEOTIDE SEQUENCE [LARGE SCALE GENOMIC DNA]</scope>
    <source>
        <strain evidence="9">DSM 18108</strain>
    </source>
</reference>
<dbReference type="Pfam" id="PF02518">
    <property type="entry name" value="HATPase_c"/>
    <property type="match status" value="1"/>
</dbReference>
<comment type="catalytic activity">
    <reaction evidence="1">
        <text>ATP + protein L-histidine = ADP + protein N-phospho-L-histidine.</text>
        <dbReference type="EC" id="2.7.13.3"/>
    </reaction>
</comment>
<dbReference type="InterPro" id="IPR005467">
    <property type="entry name" value="His_kinase_dom"/>
</dbReference>
<dbReference type="PROSITE" id="PS50109">
    <property type="entry name" value="HIS_KIN"/>
    <property type="match status" value="1"/>
</dbReference>
<feature type="transmembrane region" description="Helical" evidence="5">
    <location>
        <begin position="90"/>
        <end position="107"/>
    </location>
</feature>
<keyword evidence="8" id="KW-0418">Kinase</keyword>
<gene>
    <name evidence="8" type="ORF">SAMN05660461_0623</name>
</gene>
<feature type="transmembrane region" description="Helical" evidence="5">
    <location>
        <begin position="180"/>
        <end position="201"/>
    </location>
</feature>
<dbReference type="SUPFAM" id="SSF47384">
    <property type="entry name" value="Homodimeric domain of signal transducing histidine kinase"/>
    <property type="match status" value="1"/>
</dbReference>
<dbReference type="SUPFAM" id="SSF55874">
    <property type="entry name" value="ATPase domain of HSP90 chaperone/DNA topoisomerase II/histidine kinase"/>
    <property type="match status" value="1"/>
</dbReference>
<evidence type="ECO:0000259" key="6">
    <source>
        <dbReference type="PROSITE" id="PS50109"/>
    </source>
</evidence>
<feature type="modified residue" description="4-aspartylphosphate" evidence="4">
    <location>
        <position position="515"/>
    </location>
</feature>
<feature type="transmembrane region" description="Helical" evidence="5">
    <location>
        <begin position="143"/>
        <end position="160"/>
    </location>
</feature>
<sequence>MRTGNYPTTAAITTTLIKPIFAGTQHFEKAEEKRPVIIINAMALVLSALVIGVGSYFYFLKNSVFFLIGIPLETLSFFTVIRLNQVRQYFNANLLMLSTNAIFIAYWSTVLGSSISLELLLAFNTIIIFHLSSAFFLYKRSGALLACIGATVVFAAWMVANAHYNFIQPIELSPDISLTMKWSTTIALLVFILCVMMSYVAQIRSLLASAQKLREASEKKSIFLREVFHEIRTPMNAIFSIGQLFELRKSKYSVAERKEINQLFASCYLARNIINHVLEMSRIESGNFYPVMKESISLKDCVSHCIAVNSYLAASRGIKIDLQFDRQLGEPINSDSLLLTKILNNILSNAVKFASGNSMISLSCIKEADQIIFKVKNQGVVDPDIATKMFDRFVSKREQFEGTGLGLSITKHLIGLFGGQIALDPVDPSSPFTTTITFNIPYEAGVGKTRQQLPPKFMKGCFMGGKVVIIEDDLLSAELLIKFLKEMGIDPVLCKDHASIIDVIHTEKPNLIISDLNMPGFNGRDLLQYVKNDPELKGTPVLIISGDAFLKDELLATGACGFITKPVFISDLHLELAKYLPHHIFS</sequence>
<organism evidence="8 9">
    <name type="scientific">Chitinophaga ginsengisegetis</name>
    <dbReference type="NCBI Taxonomy" id="393003"/>
    <lineage>
        <taxon>Bacteria</taxon>
        <taxon>Pseudomonadati</taxon>
        <taxon>Bacteroidota</taxon>
        <taxon>Chitinophagia</taxon>
        <taxon>Chitinophagales</taxon>
        <taxon>Chitinophagaceae</taxon>
        <taxon>Chitinophaga</taxon>
    </lineage>
</organism>
<dbReference type="CDD" id="cd00082">
    <property type="entry name" value="HisKA"/>
    <property type="match status" value="1"/>
</dbReference>
<dbReference type="EC" id="2.7.13.3" evidence="2"/>
<protein>
    <recommendedName>
        <fullName evidence="2">histidine kinase</fullName>
        <ecNumber evidence="2">2.7.13.3</ecNumber>
    </recommendedName>
</protein>
<evidence type="ECO:0000256" key="2">
    <source>
        <dbReference type="ARBA" id="ARBA00012438"/>
    </source>
</evidence>
<dbReference type="Gene3D" id="1.10.287.130">
    <property type="match status" value="1"/>
</dbReference>
<evidence type="ECO:0000313" key="9">
    <source>
        <dbReference type="Proteomes" id="UP000190166"/>
    </source>
</evidence>
<feature type="domain" description="Response regulatory" evidence="7">
    <location>
        <begin position="466"/>
        <end position="580"/>
    </location>
</feature>
<keyword evidence="5" id="KW-0472">Membrane</keyword>
<accession>A0A1T5N787</accession>
<dbReference type="GO" id="GO:0000155">
    <property type="term" value="F:phosphorelay sensor kinase activity"/>
    <property type="evidence" value="ECO:0007669"/>
    <property type="project" value="InterPro"/>
</dbReference>
<dbReference type="PRINTS" id="PR00344">
    <property type="entry name" value="BCTRLSENSOR"/>
</dbReference>
<dbReference type="Pfam" id="PF00512">
    <property type="entry name" value="HisKA"/>
    <property type="match status" value="1"/>
</dbReference>
<name>A0A1T5N787_9BACT</name>
<keyword evidence="5" id="KW-1133">Transmembrane helix</keyword>
<dbReference type="InterPro" id="IPR004358">
    <property type="entry name" value="Sig_transdc_His_kin-like_C"/>
</dbReference>
<evidence type="ECO:0000256" key="4">
    <source>
        <dbReference type="PROSITE-ProRule" id="PRU00169"/>
    </source>
</evidence>
<dbReference type="AlphaFoldDB" id="A0A1T5N787"/>
<evidence type="ECO:0000256" key="1">
    <source>
        <dbReference type="ARBA" id="ARBA00000085"/>
    </source>
</evidence>